<protein>
    <submittedName>
        <fullName evidence="1">Uncharacterized protein</fullName>
    </submittedName>
</protein>
<dbReference type="Proteomes" id="UP000265020">
    <property type="component" value="Unassembled WGS sequence"/>
</dbReference>
<name>A0A3Q2EE24_CYPVA</name>
<dbReference type="AlphaFoldDB" id="A0A3Q2EE24"/>
<evidence type="ECO:0000313" key="2">
    <source>
        <dbReference type="Proteomes" id="UP000265020"/>
    </source>
</evidence>
<sequence>MTDINKSANVVVGIWRFTTFLQQSALWVSWAGASCTPDAHQPIRRPSYISSSQTFLQRCSVDQVWLANLSLCYPDRILVVSREKPDSNLPLSSCSQETRLSLKLWMSFAYKPACLPKGAKPEDLNLDSSCCSQGRAGISNQGLPLTSQKLDINPHLTMVQSMFSLSLIFLPIGLMTCVRSLSSSGKGTAARDVYLGDTPGDFLADTPGDALADTPGDALADTPGDALADTPGDTLADTAFDTRAVSSGCVSCMCGGWIKKGVFFFTARDRWMAKPWFFLL</sequence>
<evidence type="ECO:0000313" key="1">
    <source>
        <dbReference type="Ensembl" id="ENSCVAP00000030773.1"/>
    </source>
</evidence>
<organism evidence="1 2">
    <name type="scientific">Cyprinodon variegatus</name>
    <name type="common">Sheepshead minnow</name>
    <dbReference type="NCBI Taxonomy" id="28743"/>
    <lineage>
        <taxon>Eukaryota</taxon>
        <taxon>Metazoa</taxon>
        <taxon>Chordata</taxon>
        <taxon>Craniata</taxon>
        <taxon>Vertebrata</taxon>
        <taxon>Euteleostomi</taxon>
        <taxon>Actinopterygii</taxon>
        <taxon>Neopterygii</taxon>
        <taxon>Teleostei</taxon>
        <taxon>Neoteleostei</taxon>
        <taxon>Acanthomorphata</taxon>
        <taxon>Ovalentaria</taxon>
        <taxon>Atherinomorphae</taxon>
        <taxon>Cyprinodontiformes</taxon>
        <taxon>Cyprinodontidae</taxon>
        <taxon>Cyprinodon</taxon>
    </lineage>
</organism>
<reference evidence="1" key="2">
    <citation type="submission" date="2025-09" db="UniProtKB">
        <authorList>
            <consortium name="Ensembl"/>
        </authorList>
    </citation>
    <scope>IDENTIFICATION</scope>
</reference>
<keyword evidence="2" id="KW-1185">Reference proteome</keyword>
<accession>A0A3Q2EE24</accession>
<dbReference type="Ensembl" id="ENSCVAT00000024990.1">
    <property type="protein sequence ID" value="ENSCVAP00000030773.1"/>
    <property type="gene ID" value="ENSCVAG00000019557.1"/>
</dbReference>
<proteinExistence type="predicted"/>
<dbReference type="PROSITE" id="PS51257">
    <property type="entry name" value="PROKAR_LIPOPROTEIN"/>
    <property type="match status" value="1"/>
</dbReference>
<reference evidence="1" key="1">
    <citation type="submission" date="2025-08" db="UniProtKB">
        <authorList>
            <consortium name="Ensembl"/>
        </authorList>
    </citation>
    <scope>IDENTIFICATION</scope>
</reference>